<evidence type="ECO:0000313" key="3">
    <source>
        <dbReference type="Proteomes" id="UP000029628"/>
    </source>
</evidence>
<feature type="transmembrane region" description="Helical" evidence="1">
    <location>
        <begin position="12"/>
        <end position="32"/>
    </location>
</feature>
<keyword evidence="1" id="KW-1133">Transmembrane helix</keyword>
<evidence type="ECO:0000313" key="2">
    <source>
        <dbReference type="EMBL" id="KGF47586.1"/>
    </source>
</evidence>
<dbReference type="AlphaFoldDB" id="A0A096ALQ5"/>
<keyword evidence="1" id="KW-0812">Transmembrane</keyword>
<accession>A0A096ALQ5</accession>
<organism evidence="2 3">
    <name type="scientific">Veillonella montpellierensis DNF00314</name>
    <dbReference type="NCBI Taxonomy" id="1401067"/>
    <lineage>
        <taxon>Bacteria</taxon>
        <taxon>Bacillati</taxon>
        <taxon>Bacillota</taxon>
        <taxon>Negativicutes</taxon>
        <taxon>Veillonellales</taxon>
        <taxon>Veillonellaceae</taxon>
        <taxon>Veillonella</taxon>
    </lineage>
</organism>
<gene>
    <name evidence="2" type="ORF">HMPREF0872_04130</name>
</gene>
<reference evidence="2 3" key="1">
    <citation type="submission" date="2014-07" db="EMBL/GenBank/DDBJ databases">
        <authorList>
            <person name="McCorrison J."/>
            <person name="Sanka R."/>
            <person name="Torralba M."/>
            <person name="Gillis M."/>
            <person name="Haft D.H."/>
            <person name="Methe B."/>
            <person name="Sutton G."/>
            <person name="Nelson K.E."/>
        </authorList>
    </citation>
    <scope>NUCLEOTIDE SEQUENCE [LARGE SCALE GENOMIC DNA]</scope>
    <source>
        <strain evidence="2 3">DNF00314</strain>
    </source>
</reference>
<comment type="caution">
    <text evidence="2">The sequence shown here is derived from an EMBL/GenBank/DDBJ whole genome shotgun (WGS) entry which is preliminary data.</text>
</comment>
<keyword evidence="3" id="KW-1185">Reference proteome</keyword>
<dbReference type="RefSeq" id="WP_038152143.1">
    <property type="nucleotide sequence ID" value="NZ_JRNT01000008.1"/>
</dbReference>
<sequence>MIQVKGQYIVPIIKGIAIGCMISTLGSAAITVQADMPGRDMSMSEQAWMEQVHPIADGVATVDKQVVTDLMKYGSTVIVQDNGRANYRVNIPRIANFIALHAVDPREEGVFVKTEVGSYYVGATNMDTYKAHNTYMNQPYGHITETMAQNIAKEAISHYAGAVYGGGGLLTKSNVAYPTWDYGSYPNINEAIPDALSTYTANFYFPQDTHTFYNVSNSVNYNVHDPNAIVANYDFANFVIPSMRRATIDSKLVHNYTSLVDATITAKIPAYLDYVDTQTDVVNNQEVTVHTYMDRERNQFQIIDVAPSTVIEDPHTASTPYRELMRGVNSLVYNGASIDSASLVLANEAMGVFFAGTQYGKHYMYYWIYPEHTNRMVGITFVYDTLPKHMSKQMMTDIIQSILYTSGQHRNNHVYASIEPLRQD</sequence>
<proteinExistence type="predicted"/>
<evidence type="ECO:0000256" key="1">
    <source>
        <dbReference type="SAM" id="Phobius"/>
    </source>
</evidence>
<dbReference type="EMBL" id="JRNT01000008">
    <property type="protein sequence ID" value="KGF47586.1"/>
    <property type="molecule type" value="Genomic_DNA"/>
</dbReference>
<name>A0A096ALQ5_9FIRM</name>
<keyword evidence="1" id="KW-0472">Membrane</keyword>
<dbReference type="Proteomes" id="UP000029628">
    <property type="component" value="Unassembled WGS sequence"/>
</dbReference>
<protein>
    <submittedName>
        <fullName evidence="2">Uncharacterized protein</fullName>
    </submittedName>
</protein>